<dbReference type="InterPro" id="IPR047589">
    <property type="entry name" value="DUF11_rpt"/>
</dbReference>
<feature type="region of interest" description="Disordered" evidence="1">
    <location>
        <begin position="1006"/>
        <end position="1029"/>
    </location>
</feature>
<dbReference type="Pfam" id="PF18483">
    <property type="entry name" value="Lectin_L-type_dom"/>
    <property type="match status" value="1"/>
</dbReference>
<name>A0A1M6YHD7_9BACT</name>
<feature type="domain" description="DUF11" evidence="3">
    <location>
        <begin position="518"/>
        <end position="637"/>
    </location>
</feature>
<dbReference type="STRING" id="1121393.SAMN02745216_04757"/>
<feature type="chain" id="PRO_5013269003" evidence="2">
    <location>
        <begin position="37"/>
        <end position="1472"/>
    </location>
</feature>
<proteinExistence type="predicted"/>
<dbReference type="Gene3D" id="2.60.120.200">
    <property type="match status" value="1"/>
</dbReference>
<dbReference type="InterPro" id="IPR051172">
    <property type="entry name" value="Chlamydia_OmcB"/>
</dbReference>
<feature type="domain" description="DUF11" evidence="3">
    <location>
        <begin position="646"/>
        <end position="767"/>
    </location>
</feature>
<feature type="region of interest" description="Disordered" evidence="1">
    <location>
        <begin position="875"/>
        <end position="896"/>
    </location>
</feature>
<gene>
    <name evidence="4" type="ORF">SAMN02745216_04757</name>
</gene>
<dbReference type="Proteomes" id="UP000183994">
    <property type="component" value="Unassembled WGS sequence"/>
</dbReference>
<dbReference type="Pfam" id="PF01345">
    <property type="entry name" value="DUF11"/>
    <property type="match status" value="6"/>
</dbReference>
<feature type="signal peptide" evidence="2">
    <location>
        <begin position="1"/>
        <end position="36"/>
    </location>
</feature>
<evidence type="ECO:0000313" key="5">
    <source>
        <dbReference type="Proteomes" id="UP000183994"/>
    </source>
</evidence>
<feature type="region of interest" description="Disordered" evidence="1">
    <location>
        <begin position="164"/>
        <end position="188"/>
    </location>
</feature>
<dbReference type="CDD" id="cd01951">
    <property type="entry name" value="lectin_L-type"/>
    <property type="match status" value="1"/>
</dbReference>
<dbReference type="EMBL" id="FQZU01000049">
    <property type="protein sequence ID" value="SHL17608.1"/>
    <property type="molecule type" value="Genomic_DNA"/>
</dbReference>
<feature type="compositionally biased region" description="Acidic residues" evidence="1">
    <location>
        <begin position="498"/>
        <end position="508"/>
    </location>
</feature>
<dbReference type="PROSITE" id="PS51257">
    <property type="entry name" value="PROKAR_LIPOPROTEIN"/>
    <property type="match status" value="1"/>
</dbReference>
<dbReference type="RefSeq" id="WP_073478739.1">
    <property type="nucleotide sequence ID" value="NZ_FQZU01000049.1"/>
</dbReference>
<feature type="region of interest" description="Disordered" evidence="1">
    <location>
        <begin position="488"/>
        <end position="509"/>
    </location>
</feature>
<reference evidence="5" key="1">
    <citation type="submission" date="2016-11" db="EMBL/GenBank/DDBJ databases">
        <authorList>
            <person name="Varghese N."/>
            <person name="Submissions S."/>
        </authorList>
    </citation>
    <scope>NUCLEOTIDE SEQUENCE [LARGE SCALE GENOMIC DNA]</scope>
    <source>
        <strain evidence="5">DSM 16219</strain>
    </source>
</reference>
<organism evidence="4 5">
    <name type="scientific">Desulfatibacillum alkenivorans DSM 16219</name>
    <dbReference type="NCBI Taxonomy" id="1121393"/>
    <lineage>
        <taxon>Bacteria</taxon>
        <taxon>Pseudomonadati</taxon>
        <taxon>Thermodesulfobacteriota</taxon>
        <taxon>Desulfobacteria</taxon>
        <taxon>Desulfobacterales</taxon>
        <taxon>Desulfatibacillaceae</taxon>
        <taxon>Desulfatibacillum</taxon>
    </lineage>
</organism>
<dbReference type="InterPro" id="IPR001434">
    <property type="entry name" value="OmcB-like_DUF11"/>
</dbReference>
<accession>A0A1M6YHD7</accession>
<protein>
    <submittedName>
        <fullName evidence="4">Conserved repeat domain-containing protein</fullName>
    </submittedName>
</protein>
<feature type="domain" description="DUF11" evidence="3">
    <location>
        <begin position="901"/>
        <end position="1019"/>
    </location>
</feature>
<evidence type="ECO:0000313" key="4">
    <source>
        <dbReference type="EMBL" id="SHL17608.1"/>
    </source>
</evidence>
<keyword evidence="2" id="KW-0732">Signal</keyword>
<feature type="domain" description="DUF11" evidence="3">
    <location>
        <begin position="774"/>
        <end position="891"/>
    </location>
</feature>
<sequence>MRKPCLLGVIVFNRRTHILCFSLTIACLLFANAAFGGWAVNGDAQWLYQGTVNEQILLTEEIGDQAGSAWIETQIDLDYDFDISFTIYLGDRDSNGADGISFALQNDPSGTSAFGDTSGGGEWIGMNGICPSVSVEVDTWQNSNRGDPAADHVGINVYTQSGSTCSGTPNHAGAGPIQADPSSSNIEDGDEHDLRITWNATTHVMTVYFDGTQRLTYTSDIINTVFGGDNMVYFGFAASTGGSYNEQYIIPNTPDVTADKSVSPSFVYKADLYSGTELTYTISILNEGRVAAIGTQITDTLPEGFHYVTGSTTGATTIDPNVTTVGSREVLVWDMSATPIPPYTGTMSISFDVSLDTTLDPGTFSNDFTVSGDNFGSISESQTADVIIGPVDVEIDKSHSSDFYVGQNGTFSFDVHNNGPDYCEDIVIEDTLPTGLTYVGLSGTGWSLLSSAGQTYQWTHAGPLASGGDLPTLTVTVAVDEDAYPSVTNTATVSSDSQDQDNTNDSDSDTVTVHALADLSIAKSHTGDFGSESTGSYDIVVTNNGPTEDPSATIYVMDSLPSGLTYNSVSGTGWSLAASSGQDYTFAHAGPLAAGDSLDALTVTVYASASAVGTVINTATVSSAANDDDAANDTATDSTTVLPSVDLSAAKSHTGSSFAVGDSVTFDVAVTNNGPNDETGTITIFDELPTGLTYDSFSGTGWSLAASSGQEYTFTHAGPLNVSASLPTLSIVATVGAAAYPTADNTVTVYATSFDPTSSNDVATDTVTVEPLVDLSITKSHTGNFSVGAAGTYTIDVANTGSTADPGPIYVADTLPAGFNYSSASGAGWSLYSNSGQVYTFVHAGPLATGATLPSLYINVTPASGTIGTFTNTATVSSSSTDTDPGNNTDTDPTTVTDNVDLEITKSHTGNFTVSTNGTYTIEVDNNSSNAEAGPIYVVDTLPAGLNYSSHSGTGWSLSASSGQDYTFVHAGPLAGGGSLDDLEIEVFVQPSALGTVVNSAAVTGISSDTNQTNNTDTDSTTVVRPSAGNKPLYVRGNDSWWQNYGDPRILTRDPTAGGDSEFTVNGNYQTGTWALSPNLTRTLVIPGGVPQVVYLVLSEGGPGRTRDLTIRLYDDNFSLIGDVDQSVTIDGKQQYVFTITPSTTTTLYSGDGLRLQVYNRSGSANERVTIWSEEDGTDPDISYLDLTTTTVIAIDSLNVYDDDYASGGGSVITTYDASTPGSIYIRAVVSDPFGYEDIASASLAILDSSSNIVYEDASPVTTDVANTAGTRTFEWEIPITSATDPDLYTIRVTADEGTEGLVSDVATTQFRVYLPPDFTVLKTAQTVYDPYNNTTNPKAIPGAYVMYSVLVTNFGGAADANSFVMTDPIDSNIELFVGDLGGSGSGPIQFSCSSGTPPCGLTYTFTSLASTTDDVDFSEYTTGTDFSYVPSGDADGFDDQVRRLRVSPKGAFAASGPDDPSCTIYFQVRVK</sequence>
<evidence type="ECO:0000256" key="1">
    <source>
        <dbReference type="SAM" id="MobiDB-lite"/>
    </source>
</evidence>
<dbReference type="InterPro" id="IPR056573">
    <property type="entry name" value="Lectin_L-type_dom"/>
</dbReference>
<dbReference type="PANTHER" id="PTHR34819">
    <property type="entry name" value="LARGE CYSTEINE-RICH PERIPLASMIC PROTEIN OMCB"/>
    <property type="match status" value="1"/>
</dbReference>
<dbReference type="SUPFAM" id="SSF49899">
    <property type="entry name" value="Concanavalin A-like lectins/glucanases"/>
    <property type="match status" value="1"/>
</dbReference>
<keyword evidence="5" id="KW-1185">Reference proteome</keyword>
<dbReference type="InterPro" id="IPR013320">
    <property type="entry name" value="ConA-like_dom_sf"/>
</dbReference>
<dbReference type="OrthoDB" id="5419691at2"/>
<evidence type="ECO:0000256" key="2">
    <source>
        <dbReference type="SAM" id="SignalP"/>
    </source>
</evidence>
<feature type="domain" description="DUF11" evidence="3">
    <location>
        <begin position="270"/>
        <end position="377"/>
    </location>
</feature>
<dbReference type="NCBIfam" id="TIGR01451">
    <property type="entry name" value="B_ant_repeat"/>
    <property type="match status" value="5"/>
</dbReference>
<feature type="compositionally biased region" description="Low complexity" evidence="1">
    <location>
        <begin position="1007"/>
        <end position="1022"/>
    </location>
</feature>
<evidence type="ECO:0000259" key="3">
    <source>
        <dbReference type="Pfam" id="PF01345"/>
    </source>
</evidence>
<feature type="domain" description="DUF11" evidence="3">
    <location>
        <begin position="392"/>
        <end position="511"/>
    </location>
</feature>